<dbReference type="AlphaFoldDB" id="A0A9P5ZRI4"/>
<sequence length="84" mass="9304">MPHRMSRCFSVAERNPGGSVRACGPMHITRSHAQLLKCETGLIFGRMRVYPMTKSRPWAAPSMAAPSRSVNSKMYARSSTGSLY</sequence>
<evidence type="ECO:0000313" key="1">
    <source>
        <dbReference type="EMBL" id="KAF9491833.1"/>
    </source>
</evidence>
<dbReference type="Proteomes" id="UP000807025">
    <property type="component" value="Unassembled WGS sequence"/>
</dbReference>
<gene>
    <name evidence="1" type="ORF">BDN71DRAFT_1452259</name>
</gene>
<protein>
    <submittedName>
        <fullName evidence="1">Uncharacterized protein</fullName>
    </submittedName>
</protein>
<accession>A0A9P5ZRI4</accession>
<keyword evidence="2" id="KW-1185">Reference proteome</keyword>
<reference evidence="1" key="1">
    <citation type="submission" date="2020-11" db="EMBL/GenBank/DDBJ databases">
        <authorList>
            <consortium name="DOE Joint Genome Institute"/>
            <person name="Ahrendt S."/>
            <person name="Riley R."/>
            <person name="Andreopoulos W."/>
            <person name="Labutti K."/>
            <person name="Pangilinan J."/>
            <person name="Ruiz-Duenas F.J."/>
            <person name="Barrasa J.M."/>
            <person name="Sanchez-Garcia M."/>
            <person name="Camarero S."/>
            <person name="Miyauchi S."/>
            <person name="Serrano A."/>
            <person name="Linde D."/>
            <person name="Babiker R."/>
            <person name="Drula E."/>
            <person name="Ayuso-Fernandez I."/>
            <person name="Pacheco R."/>
            <person name="Padilla G."/>
            <person name="Ferreira P."/>
            <person name="Barriuso J."/>
            <person name="Kellner H."/>
            <person name="Castanera R."/>
            <person name="Alfaro M."/>
            <person name="Ramirez L."/>
            <person name="Pisabarro A.G."/>
            <person name="Kuo A."/>
            <person name="Tritt A."/>
            <person name="Lipzen A."/>
            <person name="He G."/>
            <person name="Yan M."/>
            <person name="Ng V."/>
            <person name="Cullen D."/>
            <person name="Martin F."/>
            <person name="Rosso M.-N."/>
            <person name="Henrissat B."/>
            <person name="Hibbett D."/>
            <person name="Martinez A.T."/>
            <person name="Grigoriev I.V."/>
        </authorList>
    </citation>
    <scope>NUCLEOTIDE SEQUENCE</scope>
    <source>
        <strain evidence="1">ATCC 90797</strain>
    </source>
</reference>
<comment type="caution">
    <text evidence="1">The sequence shown here is derived from an EMBL/GenBank/DDBJ whole genome shotgun (WGS) entry which is preliminary data.</text>
</comment>
<proteinExistence type="predicted"/>
<organism evidence="1 2">
    <name type="scientific">Pleurotus eryngii</name>
    <name type="common">Boletus of the steppes</name>
    <dbReference type="NCBI Taxonomy" id="5323"/>
    <lineage>
        <taxon>Eukaryota</taxon>
        <taxon>Fungi</taxon>
        <taxon>Dikarya</taxon>
        <taxon>Basidiomycota</taxon>
        <taxon>Agaricomycotina</taxon>
        <taxon>Agaricomycetes</taxon>
        <taxon>Agaricomycetidae</taxon>
        <taxon>Agaricales</taxon>
        <taxon>Pleurotineae</taxon>
        <taxon>Pleurotaceae</taxon>
        <taxon>Pleurotus</taxon>
    </lineage>
</organism>
<evidence type="ECO:0000313" key="2">
    <source>
        <dbReference type="Proteomes" id="UP000807025"/>
    </source>
</evidence>
<feature type="non-terminal residue" evidence="1">
    <location>
        <position position="84"/>
    </location>
</feature>
<dbReference type="EMBL" id="MU154611">
    <property type="protein sequence ID" value="KAF9491833.1"/>
    <property type="molecule type" value="Genomic_DNA"/>
</dbReference>
<name>A0A9P5ZRI4_PLEER</name>